<dbReference type="AlphaFoldDB" id="A0A6L2Q3T0"/>
<dbReference type="InterPro" id="IPR013783">
    <property type="entry name" value="Ig-like_fold"/>
</dbReference>
<protein>
    <recommendedName>
        <fullName evidence="10">Nephrin</fullName>
    </recommendedName>
</protein>
<dbReference type="PROSITE" id="PS50835">
    <property type="entry name" value="IG_LIKE"/>
    <property type="match status" value="2"/>
</dbReference>
<dbReference type="CDD" id="cd00096">
    <property type="entry name" value="Ig"/>
    <property type="match status" value="1"/>
</dbReference>
<comment type="caution">
    <text evidence="8">The sequence shown here is derived from an EMBL/GenBank/DDBJ whole genome shotgun (WGS) entry which is preliminary data.</text>
</comment>
<keyword evidence="2" id="KW-1015">Disulfide bond</keyword>
<dbReference type="InterPro" id="IPR003598">
    <property type="entry name" value="Ig_sub2"/>
</dbReference>
<dbReference type="InterPro" id="IPR036116">
    <property type="entry name" value="FN3_sf"/>
</dbReference>
<dbReference type="GO" id="GO:0016020">
    <property type="term" value="C:membrane"/>
    <property type="evidence" value="ECO:0007669"/>
    <property type="project" value="UniProtKB-SubCell"/>
</dbReference>
<feature type="region of interest" description="Disordered" evidence="4">
    <location>
        <begin position="371"/>
        <end position="396"/>
    </location>
</feature>
<evidence type="ECO:0000313" key="9">
    <source>
        <dbReference type="Proteomes" id="UP000502823"/>
    </source>
</evidence>
<name>A0A6L2Q3T0_COPFO</name>
<accession>A0A6L2Q3T0</accession>
<dbReference type="SMART" id="SM00408">
    <property type="entry name" value="IGc2"/>
    <property type="match status" value="2"/>
</dbReference>
<evidence type="ECO:0008006" key="10">
    <source>
        <dbReference type="Google" id="ProtNLM"/>
    </source>
</evidence>
<keyword evidence="5" id="KW-1133">Transmembrane helix</keyword>
<dbReference type="SMART" id="SM00409">
    <property type="entry name" value="IG"/>
    <property type="match status" value="2"/>
</dbReference>
<evidence type="ECO:0000256" key="5">
    <source>
        <dbReference type="SAM" id="Phobius"/>
    </source>
</evidence>
<dbReference type="GO" id="GO:0009653">
    <property type="term" value="P:anatomical structure morphogenesis"/>
    <property type="evidence" value="ECO:0007669"/>
    <property type="project" value="UniProtKB-ARBA"/>
</dbReference>
<dbReference type="GO" id="GO:0030154">
    <property type="term" value="P:cell differentiation"/>
    <property type="evidence" value="ECO:0007669"/>
    <property type="project" value="UniProtKB-ARBA"/>
</dbReference>
<keyword evidence="3" id="KW-0393">Immunoglobulin domain</keyword>
<reference evidence="9" key="1">
    <citation type="submission" date="2020-01" db="EMBL/GenBank/DDBJ databases">
        <title>Draft genome sequence of the Termite Coptotermes fromosanus.</title>
        <authorList>
            <person name="Itakura S."/>
            <person name="Yosikawa Y."/>
            <person name="Umezawa K."/>
        </authorList>
    </citation>
    <scope>NUCLEOTIDE SEQUENCE [LARGE SCALE GENOMIC DNA]</scope>
</reference>
<evidence type="ECO:0000259" key="6">
    <source>
        <dbReference type="PROSITE" id="PS50835"/>
    </source>
</evidence>
<evidence type="ECO:0000313" key="8">
    <source>
        <dbReference type="EMBL" id="GFG39573.1"/>
    </source>
</evidence>
<feature type="domain" description="Ig-like" evidence="6">
    <location>
        <begin position="88"/>
        <end position="187"/>
    </location>
</feature>
<dbReference type="SUPFAM" id="SSF48726">
    <property type="entry name" value="Immunoglobulin"/>
    <property type="match status" value="2"/>
</dbReference>
<sequence length="526" mass="58325">MVNPGENAHLYCVADGNPLSESHFTWRREGFSDSDMEQRTKRSYRNGTSYLVVQNPTREDNGNFYCVISNGIGNETIRPVYLVVKYKPEMDTSPQIAKAASNTGDTGRLICRASGAPKLRFTWSREGATIPVNTTEKYYIDFRQLDVVKYESVLLVKHVRPSDYGGYQCVVRNEMGFATTTVKLDVTSAPDAPTSLIVLNVTHDSVTVGWVPGFDGGMEPSYRIRYKPTASFGEGYRYVDVIGSNISSFTITGLSMATDYTISIMSFNKLGNSKYLPDTLRAKTSNELPPSFHSPSQDVDYQSGEDGRGGVSGLVIIVVTVVGMAVLMLNVLLIGCCLHRRANKRLTAVSEQSSSKSATIEMYAPSSYNETVTGETLSSVSEKSESYSNGDSNQEYLEDGTKAAASTYLIDQMEYPYPYPTYEMQHQPKPHHDEQGVRNTYNHGVDGPKLHYTPAGSIATAHPVMDGPYYNISPDARYIPYPPQLEYSHLGNLRISVWRLDTRSTEISHDFPHAPPSPEKITCNIL</sequence>
<feature type="transmembrane region" description="Helical" evidence="5">
    <location>
        <begin position="313"/>
        <end position="338"/>
    </location>
</feature>
<evidence type="ECO:0000256" key="3">
    <source>
        <dbReference type="ARBA" id="ARBA00023319"/>
    </source>
</evidence>
<dbReference type="InterPro" id="IPR036179">
    <property type="entry name" value="Ig-like_dom_sf"/>
</dbReference>
<evidence type="ECO:0000256" key="1">
    <source>
        <dbReference type="ARBA" id="ARBA00022737"/>
    </source>
</evidence>
<evidence type="ECO:0000259" key="7">
    <source>
        <dbReference type="PROSITE" id="PS50853"/>
    </source>
</evidence>
<dbReference type="Pfam" id="PF00041">
    <property type="entry name" value="fn3"/>
    <property type="match status" value="1"/>
</dbReference>
<dbReference type="SMART" id="SM00060">
    <property type="entry name" value="FN3"/>
    <property type="match status" value="1"/>
</dbReference>
<dbReference type="InterPro" id="IPR003961">
    <property type="entry name" value="FN3_dom"/>
</dbReference>
<feature type="compositionally biased region" description="Polar residues" evidence="4">
    <location>
        <begin position="286"/>
        <end position="300"/>
    </location>
</feature>
<dbReference type="Pfam" id="PF13927">
    <property type="entry name" value="Ig_3"/>
    <property type="match status" value="1"/>
</dbReference>
<keyword evidence="1" id="KW-0677">Repeat</keyword>
<dbReference type="Pfam" id="PF07679">
    <property type="entry name" value="I-set"/>
    <property type="match status" value="1"/>
</dbReference>
<keyword evidence="5" id="KW-0812">Transmembrane</keyword>
<keyword evidence="9" id="KW-1185">Reference proteome</keyword>
<organism evidence="8 9">
    <name type="scientific">Coptotermes formosanus</name>
    <name type="common">Formosan subterranean termite</name>
    <dbReference type="NCBI Taxonomy" id="36987"/>
    <lineage>
        <taxon>Eukaryota</taxon>
        <taxon>Metazoa</taxon>
        <taxon>Ecdysozoa</taxon>
        <taxon>Arthropoda</taxon>
        <taxon>Hexapoda</taxon>
        <taxon>Insecta</taxon>
        <taxon>Pterygota</taxon>
        <taxon>Neoptera</taxon>
        <taxon>Polyneoptera</taxon>
        <taxon>Dictyoptera</taxon>
        <taxon>Blattodea</taxon>
        <taxon>Blattoidea</taxon>
        <taxon>Termitoidae</taxon>
        <taxon>Rhinotermitidae</taxon>
        <taxon>Coptotermes</taxon>
    </lineage>
</organism>
<evidence type="ECO:0000256" key="2">
    <source>
        <dbReference type="ARBA" id="ARBA00023157"/>
    </source>
</evidence>
<keyword evidence="5" id="KW-0472">Membrane</keyword>
<dbReference type="EMBL" id="BLKM01000907">
    <property type="protein sequence ID" value="GFG39573.1"/>
    <property type="molecule type" value="Genomic_DNA"/>
</dbReference>
<dbReference type="InterPro" id="IPR003599">
    <property type="entry name" value="Ig_sub"/>
</dbReference>
<dbReference type="Gene3D" id="2.60.40.10">
    <property type="entry name" value="Immunoglobulins"/>
    <property type="match status" value="3"/>
</dbReference>
<dbReference type="FunFam" id="2.60.40.10:FF:000032">
    <property type="entry name" value="palladin isoform X1"/>
    <property type="match status" value="1"/>
</dbReference>
<proteinExistence type="predicted"/>
<dbReference type="SUPFAM" id="SSF49265">
    <property type="entry name" value="Fibronectin type III"/>
    <property type="match status" value="1"/>
</dbReference>
<dbReference type="PANTHER" id="PTHR44170:SF6">
    <property type="entry name" value="CONTACTIN"/>
    <property type="match status" value="1"/>
</dbReference>
<dbReference type="InterPro" id="IPR013098">
    <property type="entry name" value="Ig_I-set"/>
</dbReference>
<dbReference type="InterPro" id="IPR007110">
    <property type="entry name" value="Ig-like_dom"/>
</dbReference>
<dbReference type="CDD" id="cd00063">
    <property type="entry name" value="FN3"/>
    <property type="match status" value="1"/>
</dbReference>
<feature type="domain" description="Fibronectin type-III" evidence="7">
    <location>
        <begin position="192"/>
        <end position="287"/>
    </location>
</feature>
<gene>
    <name evidence="8" type="ORF">Cfor_01003</name>
</gene>
<evidence type="ECO:0000256" key="4">
    <source>
        <dbReference type="SAM" id="MobiDB-lite"/>
    </source>
</evidence>
<feature type="region of interest" description="Disordered" evidence="4">
    <location>
        <begin position="286"/>
        <end position="305"/>
    </location>
</feature>
<dbReference type="OrthoDB" id="10028801at2759"/>
<dbReference type="GO" id="GO:0098609">
    <property type="term" value="P:cell-cell adhesion"/>
    <property type="evidence" value="ECO:0007669"/>
    <property type="project" value="TreeGrafter"/>
</dbReference>
<dbReference type="InParanoid" id="A0A6L2Q3T0"/>
<dbReference type="PANTHER" id="PTHR44170">
    <property type="entry name" value="PROTEIN SIDEKICK"/>
    <property type="match status" value="1"/>
</dbReference>
<dbReference type="PROSITE" id="PS50853">
    <property type="entry name" value="FN3"/>
    <property type="match status" value="1"/>
</dbReference>
<feature type="domain" description="Ig-like" evidence="6">
    <location>
        <begin position="1"/>
        <end position="78"/>
    </location>
</feature>
<dbReference type="Proteomes" id="UP000502823">
    <property type="component" value="Unassembled WGS sequence"/>
</dbReference>